<evidence type="ECO:0000313" key="6">
    <source>
        <dbReference type="EMBL" id="MBB5721540.1"/>
    </source>
</evidence>
<dbReference type="PANTHER" id="PTHR43060">
    <property type="entry name" value="3-HYDROXYISOBUTYRATE DEHYDROGENASE-LIKE 1, MITOCHONDRIAL-RELATED"/>
    <property type="match status" value="1"/>
</dbReference>
<dbReference type="InterPro" id="IPR006115">
    <property type="entry name" value="6PGDH_NADP-bd"/>
</dbReference>
<comment type="caution">
    <text evidence="6">The sequence shown here is derived from an EMBL/GenBank/DDBJ whole genome shotgun (WGS) entry which is preliminary data.</text>
</comment>
<keyword evidence="1 6" id="KW-0560">Oxidoreductase</keyword>
<keyword evidence="2" id="KW-0520">NAD</keyword>
<dbReference type="PIRSF" id="PIRSF000103">
    <property type="entry name" value="HIBADH"/>
    <property type="match status" value="1"/>
</dbReference>
<dbReference type="GO" id="GO:0050661">
    <property type="term" value="F:NADP binding"/>
    <property type="evidence" value="ECO:0007669"/>
    <property type="project" value="InterPro"/>
</dbReference>
<feature type="domain" description="6-phosphogluconate dehydrogenase NADP-binding" evidence="4">
    <location>
        <begin position="2"/>
        <end position="158"/>
    </location>
</feature>
<sequence>MKIGFVGLGNVGGKLAGSLLRNGYDLTVVDLNPDLVAGMVAKGAKSAENPAALMRDCDAVITCLPSPAACAVVLNDMLPFVTDGKIWMEMSTTEASEVKRLADLVIEKGGSAIECPVSGGCHRADTGNISIFAGSDRATFERMLPMLTTLGRRVLHTGEIGTASTLKVMTNYLATANLLTCCEALVTMKAAGIDMNTTYEAMKISSGTSFVHETESQLILNGSRDVSFTMDLVKKDIGLFQKIAEAANIPLEISPLMVAIFDDGIAKYGERELSPNIIRRLEDATGLDVTAPGFPAELIDDEPEEQGYEVIPTGLTKPVLAG</sequence>
<protein>
    <submittedName>
        <fullName evidence="6">3-hydroxyisobutyrate dehydrogenase</fullName>
        <ecNumber evidence="6">1.1.1.31</ecNumber>
    </submittedName>
</protein>
<accession>A0A7W9EYV9</accession>
<dbReference type="InterPro" id="IPR008927">
    <property type="entry name" value="6-PGluconate_DH-like_C_sf"/>
</dbReference>
<keyword evidence="7" id="KW-1185">Reference proteome</keyword>
<evidence type="ECO:0000256" key="1">
    <source>
        <dbReference type="ARBA" id="ARBA00023002"/>
    </source>
</evidence>
<dbReference type="InterPro" id="IPR013328">
    <property type="entry name" value="6PGD_dom2"/>
</dbReference>
<evidence type="ECO:0000259" key="4">
    <source>
        <dbReference type="Pfam" id="PF03446"/>
    </source>
</evidence>
<dbReference type="SUPFAM" id="SSF48179">
    <property type="entry name" value="6-phosphogluconate dehydrogenase C-terminal domain-like"/>
    <property type="match status" value="1"/>
</dbReference>
<proteinExistence type="predicted"/>
<organism evidence="6 7">
    <name type="scientific">Yoonia ponticola</name>
    <dbReference type="NCBI Taxonomy" id="1524255"/>
    <lineage>
        <taxon>Bacteria</taxon>
        <taxon>Pseudomonadati</taxon>
        <taxon>Pseudomonadota</taxon>
        <taxon>Alphaproteobacteria</taxon>
        <taxon>Rhodobacterales</taxon>
        <taxon>Paracoccaceae</taxon>
        <taxon>Yoonia</taxon>
    </lineage>
</organism>
<evidence type="ECO:0000259" key="5">
    <source>
        <dbReference type="Pfam" id="PF14833"/>
    </source>
</evidence>
<gene>
    <name evidence="6" type="ORF">FHS72_001152</name>
</gene>
<dbReference type="RefSeq" id="WP_183526939.1">
    <property type="nucleotide sequence ID" value="NZ_JACIJM010000003.1"/>
</dbReference>
<dbReference type="AlphaFoldDB" id="A0A7W9EYV9"/>
<feature type="active site" evidence="3">
    <location>
        <position position="167"/>
    </location>
</feature>
<dbReference type="InterPro" id="IPR036291">
    <property type="entry name" value="NAD(P)-bd_dom_sf"/>
</dbReference>
<dbReference type="EMBL" id="JACIJM010000003">
    <property type="protein sequence ID" value="MBB5721540.1"/>
    <property type="molecule type" value="Genomic_DNA"/>
</dbReference>
<dbReference type="GO" id="GO:0051287">
    <property type="term" value="F:NAD binding"/>
    <property type="evidence" value="ECO:0007669"/>
    <property type="project" value="InterPro"/>
</dbReference>
<dbReference type="InterPro" id="IPR029154">
    <property type="entry name" value="HIBADH-like_NADP-bd"/>
</dbReference>
<evidence type="ECO:0000256" key="3">
    <source>
        <dbReference type="PIRSR" id="PIRSR000103-1"/>
    </source>
</evidence>
<dbReference type="Gene3D" id="3.40.50.720">
    <property type="entry name" value="NAD(P)-binding Rossmann-like Domain"/>
    <property type="match status" value="1"/>
</dbReference>
<dbReference type="PANTHER" id="PTHR43060:SF15">
    <property type="entry name" value="3-HYDROXYISOBUTYRATE DEHYDROGENASE-LIKE 1, MITOCHONDRIAL-RELATED"/>
    <property type="match status" value="1"/>
</dbReference>
<reference evidence="6 7" key="1">
    <citation type="submission" date="2020-08" db="EMBL/GenBank/DDBJ databases">
        <title>Genomic Encyclopedia of Type Strains, Phase IV (KMG-IV): sequencing the most valuable type-strain genomes for metagenomic binning, comparative biology and taxonomic classification.</title>
        <authorList>
            <person name="Goeker M."/>
        </authorList>
    </citation>
    <scope>NUCLEOTIDE SEQUENCE [LARGE SCALE GENOMIC DNA]</scope>
    <source>
        <strain evidence="6 7">DSM 101064</strain>
    </source>
</reference>
<evidence type="ECO:0000313" key="7">
    <source>
        <dbReference type="Proteomes" id="UP000535415"/>
    </source>
</evidence>
<dbReference type="Pfam" id="PF03446">
    <property type="entry name" value="NAD_binding_2"/>
    <property type="match status" value="1"/>
</dbReference>
<feature type="domain" description="3-hydroxyisobutyrate dehydrogenase-like NAD-binding" evidence="5">
    <location>
        <begin position="161"/>
        <end position="272"/>
    </location>
</feature>
<dbReference type="Pfam" id="PF14833">
    <property type="entry name" value="NAD_binding_11"/>
    <property type="match status" value="1"/>
</dbReference>
<dbReference type="Gene3D" id="1.10.1040.10">
    <property type="entry name" value="N-(1-d-carboxylethyl)-l-norvaline Dehydrogenase, domain 2"/>
    <property type="match status" value="1"/>
</dbReference>
<evidence type="ECO:0000256" key="2">
    <source>
        <dbReference type="ARBA" id="ARBA00023027"/>
    </source>
</evidence>
<dbReference type="Proteomes" id="UP000535415">
    <property type="component" value="Unassembled WGS sequence"/>
</dbReference>
<name>A0A7W9EYV9_9RHOB</name>
<dbReference type="EC" id="1.1.1.31" evidence="6"/>
<dbReference type="SUPFAM" id="SSF51735">
    <property type="entry name" value="NAD(P)-binding Rossmann-fold domains"/>
    <property type="match status" value="1"/>
</dbReference>
<dbReference type="InterPro" id="IPR015815">
    <property type="entry name" value="HIBADH-related"/>
</dbReference>
<dbReference type="GO" id="GO:0008442">
    <property type="term" value="F:3-hydroxyisobutyrate dehydrogenase activity"/>
    <property type="evidence" value="ECO:0007669"/>
    <property type="project" value="UniProtKB-EC"/>
</dbReference>